<dbReference type="AlphaFoldDB" id="A0A024GEI0"/>
<feature type="chain" id="PRO_5001529489" evidence="1">
    <location>
        <begin position="17"/>
        <end position="60"/>
    </location>
</feature>
<gene>
    <name evidence="2" type="ORF">BN9_057140</name>
</gene>
<accession>A0A024GEI0</accession>
<evidence type="ECO:0000256" key="1">
    <source>
        <dbReference type="SAM" id="SignalP"/>
    </source>
</evidence>
<protein>
    <submittedName>
        <fullName evidence="2">Uncharacterized protein</fullName>
    </submittedName>
</protein>
<feature type="signal peptide" evidence="1">
    <location>
        <begin position="1"/>
        <end position="16"/>
    </location>
</feature>
<keyword evidence="1" id="KW-0732">Signal</keyword>
<dbReference type="Proteomes" id="UP000053237">
    <property type="component" value="Unassembled WGS sequence"/>
</dbReference>
<keyword evidence="3" id="KW-1185">Reference proteome</keyword>
<organism evidence="2 3">
    <name type="scientific">Albugo candida</name>
    <dbReference type="NCBI Taxonomy" id="65357"/>
    <lineage>
        <taxon>Eukaryota</taxon>
        <taxon>Sar</taxon>
        <taxon>Stramenopiles</taxon>
        <taxon>Oomycota</taxon>
        <taxon>Peronosporomycetes</taxon>
        <taxon>Albuginales</taxon>
        <taxon>Albuginaceae</taxon>
        <taxon>Albugo</taxon>
    </lineage>
</organism>
<comment type="caution">
    <text evidence="2">The sequence shown here is derived from an EMBL/GenBank/DDBJ whole genome shotgun (WGS) entry which is preliminary data.</text>
</comment>
<evidence type="ECO:0000313" key="3">
    <source>
        <dbReference type="Proteomes" id="UP000053237"/>
    </source>
</evidence>
<evidence type="ECO:0000313" key="2">
    <source>
        <dbReference type="EMBL" id="CCI44890.1"/>
    </source>
</evidence>
<sequence length="60" mass="6488">MFALWFFFCIIVELTCKKIGNIEPSIDGARDQPATESSAISGSTSRLHCTTVCVAKSSMS</sequence>
<dbReference type="EMBL" id="CAIX01000081">
    <property type="protein sequence ID" value="CCI44890.1"/>
    <property type="molecule type" value="Genomic_DNA"/>
</dbReference>
<reference evidence="2 3" key="1">
    <citation type="submission" date="2012-05" db="EMBL/GenBank/DDBJ databases">
        <title>Recombination and specialization in a pathogen metapopulation.</title>
        <authorList>
            <person name="Gardiner A."/>
            <person name="Kemen E."/>
            <person name="Schultz-Larsen T."/>
            <person name="MacLean D."/>
            <person name="Van Oosterhout C."/>
            <person name="Jones J.D.G."/>
        </authorList>
    </citation>
    <scope>NUCLEOTIDE SEQUENCE [LARGE SCALE GENOMIC DNA]</scope>
    <source>
        <strain evidence="2 3">Ac Nc2</strain>
    </source>
</reference>
<proteinExistence type="predicted"/>
<dbReference type="InParanoid" id="A0A024GEI0"/>
<name>A0A024GEI0_9STRA</name>